<proteinExistence type="predicted"/>
<sequence>MPRLDTIELEHLSKHVQDAISSTPYACSSLEPLNGGTTSFVFRGVLVEPIAGDAAPHQRTVNTIIVKHAASFSSCNREFAVSDIRASIESVMMHALQKLVGPPARPGVEVATPRTHHFDEKARVQVIEDFFPAVDLASLLKSTPSRDALEGTNVGIAIGSWLRNFHDWASRSRQIELRKRVAEGCRPMRDLKWQITYESVLRSLQRWPTILATHKSALKQVEGMAAMEFEKEWQGDETEADAWGIIHGDFWTGNILASASDRNPIGAETITYLCVIDWEFAQYGHRAYDLGQIIGDILETNHFTPSKILEDLVTGFVEGYGALQDTMAFRVAIQVGVHMINWCSRHAPPQGSLLLQVEKLMQEAVSFVVRGWQQDKKWFDKSLLSCLFS</sequence>
<dbReference type="Proteomes" id="UP000799424">
    <property type="component" value="Unassembled WGS sequence"/>
</dbReference>
<name>A0A6A6ZEI7_9PLEO</name>
<protein>
    <recommendedName>
        <fullName evidence="1">Aminoglycoside phosphotransferase domain-containing protein</fullName>
    </recommendedName>
</protein>
<gene>
    <name evidence="2" type="ORF">CC86DRAFT_147191</name>
</gene>
<accession>A0A6A6ZEI7</accession>
<evidence type="ECO:0000313" key="2">
    <source>
        <dbReference type="EMBL" id="KAF2819139.1"/>
    </source>
</evidence>
<evidence type="ECO:0000259" key="1">
    <source>
        <dbReference type="Pfam" id="PF01636"/>
    </source>
</evidence>
<dbReference type="AlphaFoldDB" id="A0A6A6ZEI7"/>
<reference evidence="2" key="1">
    <citation type="journal article" date="2020" name="Stud. Mycol.">
        <title>101 Dothideomycetes genomes: a test case for predicting lifestyles and emergence of pathogens.</title>
        <authorList>
            <person name="Haridas S."/>
            <person name="Albert R."/>
            <person name="Binder M."/>
            <person name="Bloem J."/>
            <person name="Labutti K."/>
            <person name="Salamov A."/>
            <person name="Andreopoulos B."/>
            <person name="Baker S."/>
            <person name="Barry K."/>
            <person name="Bills G."/>
            <person name="Bluhm B."/>
            <person name="Cannon C."/>
            <person name="Castanera R."/>
            <person name="Culley D."/>
            <person name="Daum C."/>
            <person name="Ezra D."/>
            <person name="Gonzalez J."/>
            <person name="Henrissat B."/>
            <person name="Kuo A."/>
            <person name="Liang C."/>
            <person name="Lipzen A."/>
            <person name="Lutzoni F."/>
            <person name="Magnuson J."/>
            <person name="Mondo S."/>
            <person name="Nolan M."/>
            <person name="Ohm R."/>
            <person name="Pangilinan J."/>
            <person name="Park H.-J."/>
            <person name="Ramirez L."/>
            <person name="Alfaro M."/>
            <person name="Sun H."/>
            <person name="Tritt A."/>
            <person name="Yoshinaga Y."/>
            <person name="Zwiers L.-H."/>
            <person name="Turgeon B."/>
            <person name="Goodwin S."/>
            <person name="Spatafora J."/>
            <person name="Crous P."/>
            <person name="Grigoriev I."/>
        </authorList>
    </citation>
    <scope>NUCLEOTIDE SEQUENCE</scope>
    <source>
        <strain evidence="2">CBS 113818</strain>
    </source>
</reference>
<keyword evidence="3" id="KW-1185">Reference proteome</keyword>
<dbReference type="EMBL" id="MU006246">
    <property type="protein sequence ID" value="KAF2819139.1"/>
    <property type="molecule type" value="Genomic_DNA"/>
</dbReference>
<dbReference type="Gene3D" id="3.30.200.20">
    <property type="entry name" value="Phosphorylase Kinase, domain 1"/>
    <property type="match status" value="1"/>
</dbReference>
<dbReference type="InterPro" id="IPR011009">
    <property type="entry name" value="Kinase-like_dom_sf"/>
</dbReference>
<dbReference type="Gene3D" id="3.90.1200.10">
    <property type="match status" value="1"/>
</dbReference>
<evidence type="ECO:0000313" key="3">
    <source>
        <dbReference type="Proteomes" id="UP000799424"/>
    </source>
</evidence>
<dbReference type="SUPFAM" id="SSF56112">
    <property type="entry name" value="Protein kinase-like (PK-like)"/>
    <property type="match status" value="1"/>
</dbReference>
<dbReference type="InterPro" id="IPR002575">
    <property type="entry name" value="Aminoglycoside_PTrfase"/>
</dbReference>
<organism evidence="2 3">
    <name type="scientific">Ophiobolus disseminans</name>
    <dbReference type="NCBI Taxonomy" id="1469910"/>
    <lineage>
        <taxon>Eukaryota</taxon>
        <taxon>Fungi</taxon>
        <taxon>Dikarya</taxon>
        <taxon>Ascomycota</taxon>
        <taxon>Pezizomycotina</taxon>
        <taxon>Dothideomycetes</taxon>
        <taxon>Pleosporomycetidae</taxon>
        <taxon>Pleosporales</taxon>
        <taxon>Pleosporineae</taxon>
        <taxon>Phaeosphaeriaceae</taxon>
        <taxon>Ophiobolus</taxon>
    </lineage>
</organism>
<dbReference type="Pfam" id="PF01636">
    <property type="entry name" value="APH"/>
    <property type="match status" value="1"/>
</dbReference>
<dbReference type="OrthoDB" id="25129at2759"/>
<feature type="domain" description="Aminoglycoside phosphotransferase" evidence="1">
    <location>
        <begin position="107"/>
        <end position="326"/>
    </location>
</feature>